<gene>
    <name evidence="7" type="primary">Vigan.01G261100</name>
    <name evidence="7" type="ORF">VIGAN_01261100</name>
</gene>
<feature type="transmembrane region" description="Helical" evidence="5">
    <location>
        <begin position="81"/>
        <end position="102"/>
    </location>
</feature>
<keyword evidence="2 5" id="KW-0812">Transmembrane</keyword>
<dbReference type="AlphaFoldDB" id="A0A0S3R2W7"/>
<dbReference type="OrthoDB" id="448280at2759"/>
<organism evidence="7 8">
    <name type="scientific">Vigna angularis var. angularis</name>
    <dbReference type="NCBI Taxonomy" id="157739"/>
    <lineage>
        <taxon>Eukaryota</taxon>
        <taxon>Viridiplantae</taxon>
        <taxon>Streptophyta</taxon>
        <taxon>Embryophyta</taxon>
        <taxon>Tracheophyta</taxon>
        <taxon>Spermatophyta</taxon>
        <taxon>Magnoliopsida</taxon>
        <taxon>eudicotyledons</taxon>
        <taxon>Gunneridae</taxon>
        <taxon>Pentapetalae</taxon>
        <taxon>rosids</taxon>
        <taxon>fabids</taxon>
        <taxon>Fabales</taxon>
        <taxon>Fabaceae</taxon>
        <taxon>Papilionoideae</taxon>
        <taxon>50 kb inversion clade</taxon>
        <taxon>NPAAA clade</taxon>
        <taxon>indigoferoid/millettioid clade</taxon>
        <taxon>Phaseoleae</taxon>
        <taxon>Vigna</taxon>
    </lineage>
</organism>
<evidence type="ECO:0000256" key="2">
    <source>
        <dbReference type="ARBA" id="ARBA00022692"/>
    </source>
</evidence>
<evidence type="ECO:0000313" key="8">
    <source>
        <dbReference type="Proteomes" id="UP000291084"/>
    </source>
</evidence>
<keyword evidence="4 5" id="KW-0472">Membrane</keyword>
<evidence type="ECO:0000256" key="4">
    <source>
        <dbReference type="ARBA" id="ARBA00023136"/>
    </source>
</evidence>
<dbReference type="GO" id="GO:0005385">
    <property type="term" value="F:zinc ion transmembrane transporter activity"/>
    <property type="evidence" value="ECO:0007669"/>
    <property type="project" value="TreeGrafter"/>
</dbReference>
<dbReference type="Pfam" id="PF02535">
    <property type="entry name" value="Zip"/>
    <property type="match status" value="1"/>
</dbReference>
<feature type="chain" id="PRO_5006616652" evidence="6">
    <location>
        <begin position="29"/>
        <end position="206"/>
    </location>
</feature>
<protein>
    <submittedName>
        <fullName evidence="7">Uncharacterized protein</fullName>
    </submittedName>
</protein>
<sequence length="206" mass="22556">MAITSATLFKIIFVFFILVTLLTPQAVADCEAQSANACNNKKKALPLKLIAVFAILVCSIIGVTLPLVTRSIPALNPENDLFVIVKCFAAGIILGTGFMHVLPDSFDMLRSDCLKEKLWHEFPFSGFVAMFSAIITMMVDSLATSAYTKKIRTEIISSESNPAGGGDQEMGGVVNFGHHHPDNKTEGQSQLLRYRVIAMVRFFSLH</sequence>
<dbReference type="PANTHER" id="PTHR11040">
    <property type="entry name" value="ZINC/IRON TRANSPORTER"/>
    <property type="match status" value="1"/>
</dbReference>
<evidence type="ECO:0000256" key="5">
    <source>
        <dbReference type="SAM" id="Phobius"/>
    </source>
</evidence>
<dbReference type="EMBL" id="AP015034">
    <property type="protein sequence ID" value="BAT74842.1"/>
    <property type="molecule type" value="Genomic_DNA"/>
</dbReference>
<feature type="transmembrane region" description="Helical" evidence="5">
    <location>
        <begin position="122"/>
        <end position="143"/>
    </location>
</feature>
<keyword evidence="8" id="KW-1185">Reference proteome</keyword>
<name>A0A0S3R2W7_PHAAN</name>
<comment type="subcellular location">
    <subcellularLocation>
        <location evidence="1">Membrane</location>
        <topology evidence="1">Multi-pass membrane protein</topology>
    </subcellularLocation>
</comment>
<dbReference type="GO" id="GO:0005886">
    <property type="term" value="C:plasma membrane"/>
    <property type="evidence" value="ECO:0007669"/>
    <property type="project" value="TreeGrafter"/>
</dbReference>
<evidence type="ECO:0000313" key="7">
    <source>
        <dbReference type="EMBL" id="BAT74842.1"/>
    </source>
</evidence>
<keyword evidence="3 5" id="KW-1133">Transmembrane helix</keyword>
<dbReference type="PANTHER" id="PTHR11040:SF48">
    <property type="entry name" value="ZINC TRANSPORTER 10-RELATED"/>
    <property type="match status" value="1"/>
</dbReference>
<accession>A0A0S3R2W7</accession>
<feature type="signal peptide" evidence="6">
    <location>
        <begin position="1"/>
        <end position="28"/>
    </location>
</feature>
<dbReference type="InterPro" id="IPR003689">
    <property type="entry name" value="ZIP"/>
</dbReference>
<proteinExistence type="predicted"/>
<keyword evidence="6" id="KW-0732">Signal</keyword>
<feature type="transmembrane region" description="Helical" evidence="5">
    <location>
        <begin position="50"/>
        <end position="69"/>
    </location>
</feature>
<evidence type="ECO:0000256" key="6">
    <source>
        <dbReference type="SAM" id="SignalP"/>
    </source>
</evidence>
<evidence type="ECO:0000256" key="1">
    <source>
        <dbReference type="ARBA" id="ARBA00004141"/>
    </source>
</evidence>
<reference evidence="7 8" key="1">
    <citation type="journal article" date="2015" name="Sci. Rep.">
        <title>The power of single molecule real-time sequencing technology in the de novo assembly of a eukaryotic genome.</title>
        <authorList>
            <person name="Sakai H."/>
            <person name="Naito K."/>
            <person name="Ogiso-Tanaka E."/>
            <person name="Takahashi Y."/>
            <person name="Iseki K."/>
            <person name="Muto C."/>
            <person name="Satou K."/>
            <person name="Teruya K."/>
            <person name="Shiroma A."/>
            <person name="Shimoji M."/>
            <person name="Hirano T."/>
            <person name="Itoh T."/>
            <person name="Kaga A."/>
            <person name="Tomooka N."/>
        </authorList>
    </citation>
    <scope>NUCLEOTIDE SEQUENCE [LARGE SCALE GENOMIC DNA]</scope>
    <source>
        <strain evidence="8">cv. Shumari</strain>
    </source>
</reference>
<evidence type="ECO:0000256" key="3">
    <source>
        <dbReference type="ARBA" id="ARBA00022989"/>
    </source>
</evidence>
<dbReference type="Proteomes" id="UP000291084">
    <property type="component" value="Chromosome 1"/>
</dbReference>